<dbReference type="AlphaFoldDB" id="A0A937X658"/>
<feature type="non-terminal residue" evidence="8">
    <location>
        <position position="362"/>
    </location>
</feature>
<dbReference type="InterPro" id="IPR024671">
    <property type="entry name" value="Atg22-like"/>
</dbReference>
<feature type="transmembrane region" description="Helical" evidence="6">
    <location>
        <begin position="102"/>
        <end position="125"/>
    </location>
</feature>
<evidence type="ECO:0000256" key="4">
    <source>
        <dbReference type="ARBA" id="ARBA00022989"/>
    </source>
</evidence>
<accession>A0A937X658</accession>
<feature type="transmembrane region" description="Helical" evidence="6">
    <location>
        <begin position="292"/>
        <end position="309"/>
    </location>
</feature>
<feature type="transmembrane region" description="Helical" evidence="6">
    <location>
        <begin position="137"/>
        <end position="160"/>
    </location>
</feature>
<dbReference type="PANTHER" id="PTHR23519">
    <property type="entry name" value="AUTOPHAGY-RELATED PROTEIN 22"/>
    <property type="match status" value="1"/>
</dbReference>
<reference evidence="8 9" key="1">
    <citation type="submission" date="2019-03" db="EMBL/GenBank/DDBJ databases">
        <title>Lake Tanganyika Metagenome-Assembled Genomes (MAGs).</title>
        <authorList>
            <person name="Tran P."/>
        </authorList>
    </citation>
    <scope>NUCLEOTIDE SEQUENCE [LARGE SCALE GENOMIC DNA]</scope>
    <source>
        <strain evidence="8">K_DeepCast_65m_m2_236</strain>
    </source>
</reference>
<keyword evidence="3 6" id="KW-0812">Transmembrane</keyword>
<dbReference type="PANTHER" id="PTHR23519:SF1">
    <property type="entry name" value="AUTOPHAGY-RELATED PROTEIN 22"/>
    <property type="match status" value="1"/>
</dbReference>
<evidence type="ECO:0000256" key="5">
    <source>
        <dbReference type="ARBA" id="ARBA00023136"/>
    </source>
</evidence>
<dbReference type="EMBL" id="VGJX01000841">
    <property type="protein sequence ID" value="MBM3276058.1"/>
    <property type="molecule type" value="Genomic_DNA"/>
</dbReference>
<evidence type="ECO:0000313" key="9">
    <source>
        <dbReference type="Proteomes" id="UP000703893"/>
    </source>
</evidence>
<proteinExistence type="predicted"/>
<evidence type="ECO:0000256" key="2">
    <source>
        <dbReference type="ARBA" id="ARBA00022448"/>
    </source>
</evidence>
<feature type="domain" description="Major facilitator superfamily (MFS) profile" evidence="7">
    <location>
        <begin position="223"/>
        <end position="362"/>
    </location>
</feature>
<keyword evidence="4 6" id="KW-1133">Transmembrane helix</keyword>
<comment type="caution">
    <text evidence="8">The sequence shown here is derived from an EMBL/GenBank/DDBJ whole genome shotgun (WGS) entry which is preliminary data.</text>
</comment>
<feature type="transmembrane region" description="Helical" evidence="6">
    <location>
        <begin position="12"/>
        <end position="35"/>
    </location>
</feature>
<evidence type="ECO:0000259" key="7">
    <source>
        <dbReference type="PROSITE" id="PS50850"/>
    </source>
</evidence>
<dbReference type="InterPro" id="IPR020846">
    <property type="entry name" value="MFS_dom"/>
</dbReference>
<feature type="transmembrane region" description="Helical" evidence="6">
    <location>
        <begin position="79"/>
        <end position="96"/>
    </location>
</feature>
<keyword evidence="5 6" id="KW-0472">Membrane</keyword>
<dbReference type="GO" id="GO:0005886">
    <property type="term" value="C:plasma membrane"/>
    <property type="evidence" value="ECO:0007669"/>
    <property type="project" value="UniProtKB-SubCell"/>
</dbReference>
<dbReference type="InterPro" id="IPR036259">
    <property type="entry name" value="MFS_trans_sf"/>
</dbReference>
<feature type="transmembrane region" description="Helical" evidence="6">
    <location>
        <begin position="261"/>
        <end position="280"/>
    </location>
</feature>
<organism evidence="8 9">
    <name type="scientific">Candidatus Tanganyikabacteria bacterium</name>
    <dbReference type="NCBI Taxonomy" id="2961651"/>
    <lineage>
        <taxon>Bacteria</taxon>
        <taxon>Bacillati</taxon>
        <taxon>Candidatus Sericytochromatia</taxon>
        <taxon>Candidatus Tanganyikabacteria</taxon>
    </lineage>
</organism>
<evidence type="ECO:0000256" key="1">
    <source>
        <dbReference type="ARBA" id="ARBA00004651"/>
    </source>
</evidence>
<dbReference type="PROSITE" id="PS50850">
    <property type="entry name" value="MFS"/>
    <property type="match status" value="1"/>
</dbReference>
<gene>
    <name evidence="8" type="ORF">FJZ00_12975</name>
</gene>
<dbReference type="GO" id="GO:0022857">
    <property type="term" value="F:transmembrane transporter activity"/>
    <property type="evidence" value="ECO:0007669"/>
    <property type="project" value="InterPro"/>
</dbReference>
<dbReference type="Pfam" id="PF11700">
    <property type="entry name" value="ATG22"/>
    <property type="match status" value="1"/>
</dbReference>
<evidence type="ECO:0000256" key="6">
    <source>
        <dbReference type="SAM" id="Phobius"/>
    </source>
</evidence>
<dbReference type="InterPro" id="IPR050495">
    <property type="entry name" value="ATG22/LtaA_families"/>
</dbReference>
<protein>
    <submittedName>
        <fullName evidence="8">MFS transporter</fullName>
    </submittedName>
</protein>
<comment type="subcellular location">
    <subcellularLocation>
        <location evidence="1">Cell membrane</location>
        <topology evidence="1">Multi-pass membrane protein</topology>
    </subcellularLocation>
</comment>
<evidence type="ECO:0000256" key="3">
    <source>
        <dbReference type="ARBA" id="ARBA00022692"/>
    </source>
</evidence>
<dbReference type="Proteomes" id="UP000703893">
    <property type="component" value="Unassembled WGS sequence"/>
</dbReference>
<feature type="transmembrane region" description="Helical" evidence="6">
    <location>
        <begin position="47"/>
        <end position="67"/>
    </location>
</feature>
<feature type="transmembrane region" description="Helical" evidence="6">
    <location>
        <begin position="222"/>
        <end position="249"/>
    </location>
</feature>
<dbReference type="Gene3D" id="1.20.1250.20">
    <property type="entry name" value="MFS general substrate transporter like domains"/>
    <property type="match status" value="2"/>
</dbReference>
<dbReference type="SUPFAM" id="SSF103473">
    <property type="entry name" value="MFS general substrate transporter"/>
    <property type="match status" value="1"/>
</dbReference>
<sequence length="362" mass="38557">MKRPVILDRSIFSWSLYDFANSIYSTGILSLYAGLWATKTLGVTEAAYGATISLSMVLVAILAPWLGALSDRAGRRKPFLVWLTALCCATTALMGYTSHAVVGLVLLGLSNFTYQLTAVSYNAMLPEIAGPEKVGRVSGWGAGFNALGATFVAVVVPKLAARTGGEIVRQSAFLPIGALFAAFTIPLALFTKDRQFQAPPLEKTVTWAQVWRDLLEGRKIPGLWAFLAANLLIQDAAATIVAFFALYAVNGIGFSEAAGEPAKLMALAAIGGIVSGPFWGWSCDRFGPRRTFIANTVLWLVLLGAMPLVTAKWAYFAFFGPAAGAGFAGLIAAHRPLLAELTPPDRHGEYFGMLAMVGRVAA</sequence>
<evidence type="ECO:0000313" key="8">
    <source>
        <dbReference type="EMBL" id="MBM3276058.1"/>
    </source>
</evidence>
<feature type="transmembrane region" description="Helical" evidence="6">
    <location>
        <begin position="172"/>
        <end position="190"/>
    </location>
</feature>
<name>A0A937X658_9BACT</name>
<keyword evidence="2" id="KW-0813">Transport</keyword>